<proteinExistence type="predicted"/>
<reference evidence="1" key="1">
    <citation type="journal article" date="2021" name="New Phytol.">
        <title>Evolutionary innovations through gain and loss of genes in the ectomycorrhizal Boletales.</title>
        <authorList>
            <person name="Wu G."/>
            <person name="Miyauchi S."/>
            <person name="Morin E."/>
            <person name="Kuo A."/>
            <person name="Drula E."/>
            <person name="Varga T."/>
            <person name="Kohler A."/>
            <person name="Feng B."/>
            <person name="Cao Y."/>
            <person name="Lipzen A."/>
            <person name="Daum C."/>
            <person name="Hundley H."/>
            <person name="Pangilinan J."/>
            <person name="Johnson J."/>
            <person name="Barry K."/>
            <person name="LaButti K."/>
            <person name="Ng V."/>
            <person name="Ahrendt S."/>
            <person name="Min B."/>
            <person name="Choi I.G."/>
            <person name="Park H."/>
            <person name="Plett J.M."/>
            <person name="Magnuson J."/>
            <person name="Spatafora J.W."/>
            <person name="Nagy L.G."/>
            <person name="Henrissat B."/>
            <person name="Grigoriev I.V."/>
            <person name="Yang Z.L."/>
            <person name="Xu J."/>
            <person name="Martin F.M."/>
        </authorList>
    </citation>
    <scope>NUCLEOTIDE SEQUENCE</scope>
    <source>
        <strain evidence="1">ATCC 28755</strain>
    </source>
</reference>
<feature type="non-terminal residue" evidence="1">
    <location>
        <position position="275"/>
    </location>
</feature>
<accession>A0ACB7ZT79</accession>
<sequence>MVDWSSPSVLARCGESLEELNLFLLGLYGWEYLHTLRIEISLIRRRMPFRWSLLPFIIGRITLMVALLSLVIVGGHTQPNLNCAAIYRFLAFAGNVAIGCASTNLMIRTWVIWKDKRGVLMLLALVSLGHWGVLMLGLSDIVAYQTQGGCFVEYANHANMSALFMYTMLYDLLVLSLTIAGLTRTRSSSALWRTLFSQGVTYFAVTFVANVVPMVFSWLNLNAVMNVFFAIPAATISTIASCRAVVSLLGMQADPASAASSETTQQTKDSDFDQF</sequence>
<name>A0ACB7ZT79_9AGAM</name>
<comment type="caution">
    <text evidence="1">The sequence shown here is derived from an EMBL/GenBank/DDBJ whole genome shotgun (WGS) entry which is preliminary data.</text>
</comment>
<keyword evidence="2" id="KW-1185">Reference proteome</keyword>
<evidence type="ECO:0000313" key="1">
    <source>
        <dbReference type="EMBL" id="KAH7904013.1"/>
    </source>
</evidence>
<gene>
    <name evidence="1" type="ORF">BJ138DRAFT_1131145</name>
</gene>
<protein>
    <submittedName>
        <fullName evidence="1">Uncharacterized protein</fullName>
    </submittedName>
</protein>
<dbReference type="Proteomes" id="UP000790377">
    <property type="component" value="Unassembled WGS sequence"/>
</dbReference>
<dbReference type="EMBL" id="MU268649">
    <property type="protein sequence ID" value="KAH7904013.1"/>
    <property type="molecule type" value="Genomic_DNA"/>
</dbReference>
<evidence type="ECO:0000313" key="2">
    <source>
        <dbReference type="Proteomes" id="UP000790377"/>
    </source>
</evidence>
<organism evidence="1 2">
    <name type="scientific">Hygrophoropsis aurantiaca</name>
    <dbReference type="NCBI Taxonomy" id="72124"/>
    <lineage>
        <taxon>Eukaryota</taxon>
        <taxon>Fungi</taxon>
        <taxon>Dikarya</taxon>
        <taxon>Basidiomycota</taxon>
        <taxon>Agaricomycotina</taxon>
        <taxon>Agaricomycetes</taxon>
        <taxon>Agaricomycetidae</taxon>
        <taxon>Boletales</taxon>
        <taxon>Coniophorineae</taxon>
        <taxon>Hygrophoropsidaceae</taxon>
        <taxon>Hygrophoropsis</taxon>
    </lineage>
</organism>